<evidence type="ECO:0000256" key="10">
    <source>
        <dbReference type="ARBA" id="ARBA00023125"/>
    </source>
</evidence>
<dbReference type="GO" id="GO:0008270">
    <property type="term" value="F:zinc ion binding"/>
    <property type="evidence" value="ECO:0007669"/>
    <property type="project" value="UniProtKB-KW"/>
</dbReference>
<feature type="compositionally biased region" description="Basic and acidic residues" evidence="12">
    <location>
        <begin position="62"/>
        <end position="88"/>
    </location>
</feature>
<keyword evidence="9" id="KW-0175">Coiled coil</keyword>
<dbReference type="Pfam" id="PF09332">
    <property type="entry name" value="Mcm10"/>
    <property type="match status" value="1"/>
</dbReference>
<comment type="subcellular location">
    <subcellularLocation>
        <location evidence="1">Nucleus</location>
    </subcellularLocation>
</comment>
<feature type="region of interest" description="Disordered" evidence="12">
    <location>
        <begin position="564"/>
        <end position="592"/>
    </location>
</feature>
<feature type="compositionally biased region" description="Acidic residues" evidence="12">
    <location>
        <begin position="34"/>
        <end position="49"/>
    </location>
</feature>
<keyword evidence="6" id="KW-0227">DNA damage</keyword>
<dbReference type="GO" id="GO:0003688">
    <property type="term" value="F:DNA replication origin binding"/>
    <property type="evidence" value="ECO:0007669"/>
    <property type="project" value="TreeGrafter"/>
</dbReference>
<dbReference type="EMBL" id="JW864184">
    <property type="protein sequence ID" value="AFO96701.1"/>
    <property type="molecule type" value="mRNA"/>
</dbReference>
<evidence type="ECO:0000256" key="4">
    <source>
        <dbReference type="ARBA" id="ARBA00022705"/>
    </source>
</evidence>
<feature type="region of interest" description="Disordered" evidence="12">
    <location>
        <begin position="1"/>
        <end position="222"/>
    </location>
</feature>
<evidence type="ECO:0000256" key="8">
    <source>
        <dbReference type="ARBA" id="ARBA00022833"/>
    </source>
</evidence>
<keyword evidence="5" id="KW-0479">Metal-binding</keyword>
<dbReference type="PANTHER" id="PTHR13454:SF11">
    <property type="entry name" value="PROTEIN MCM10 HOMOLOG"/>
    <property type="match status" value="1"/>
</dbReference>
<feature type="region of interest" description="Disordered" evidence="12">
    <location>
        <begin position="679"/>
        <end position="699"/>
    </location>
</feature>
<dbReference type="Gene3D" id="2.40.50.140">
    <property type="entry name" value="Nucleic acid-binding proteins"/>
    <property type="match status" value="1"/>
</dbReference>
<dbReference type="GO" id="GO:0006974">
    <property type="term" value="P:DNA damage response"/>
    <property type="evidence" value="ECO:0007669"/>
    <property type="project" value="UniProtKB-KW"/>
</dbReference>
<dbReference type="FunFam" id="2.40.50.140:FF:000167">
    <property type="entry name" value="Minichromosome maintenance 10 replication initiation factor"/>
    <property type="match status" value="1"/>
</dbReference>
<dbReference type="InterPro" id="IPR040184">
    <property type="entry name" value="Mcm10"/>
</dbReference>
<evidence type="ECO:0000256" key="5">
    <source>
        <dbReference type="ARBA" id="ARBA00022723"/>
    </source>
</evidence>
<evidence type="ECO:0000256" key="9">
    <source>
        <dbReference type="ARBA" id="ARBA00023054"/>
    </source>
</evidence>
<dbReference type="AlphaFoldDB" id="V9KEH6"/>
<dbReference type="InterPro" id="IPR012340">
    <property type="entry name" value="NA-bd_OB-fold"/>
</dbReference>
<evidence type="ECO:0000259" key="13">
    <source>
        <dbReference type="SMART" id="SM01280"/>
    </source>
</evidence>
<evidence type="ECO:0000256" key="3">
    <source>
        <dbReference type="ARBA" id="ARBA00017770"/>
    </source>
</evidence>
<dbReference type="GO" id="GO:0003697">
    <property type="term" value="F:single-stranded DNA binding"/>
    <property type="evidence" value="ECO:0007669"/>
    <property type="project" value="InterPro"/>
</dbReference>
<dbReference type="SMART" id="SM01280">
    <property type="entry name" value="Mcm10"/>
    <property type="match status" value="1"/>
</dbReference>
<keyword evidence="8" id="KW-0862">Zinc</keyword>
<name>V9KEH6_CALMI</name>
<feature type="region of interest" description="Disordered" evidence="12">
    <location>
        <begin position="408"/>
        <end position="429"/>
    </location>
</feature>
<evidence type="ECO:0000256" key="7">
    <source>
        <dbReference type="ARBA" id="ARBA00022771"/>
    </source>
</evidence>
<dbReference type="InterPro" id="IPR055065">
    <property type="entry name" value="OB_MCM10"/>
</dbReference>
<comment type="similarity">
    <text evidence="2">Belongs to the MCM10 family.</text>
</comment>
<dbReference type="Pfam" id="PF09329">
    <property type="entry name" value="zf-primase"/>
    <property type="match status" value="1"/>
</dbReference>
<evidence type="ECO:0000256" key="6">
    <source>
        <dbReference type="ARBA" id="ARBA00022763"/>
    </source>
</evidence>
<feature type="compositionally biased region" description="Low complexity" evidence="12">
    <location>
        <begin position="196"/>
        <end position="208"/>
    </location>
</feature>
<dbReference type="GO" id="GO:0006270">
    <property type="term" value="P:DNA replication initiation"/>
    <property type="evidence" value="ECO:0007669"/>
    <property type="project" value="InterPro"/>
</dbReference>
<evidence type="ECO:0000256" key="11">
    <source>
        <dbReference type="ARBA" id="ARBA00023242"/>
    </source>
</evidence>
<dbReference type="InterPro" id="IPR015408">
    <property type="entry name" value="Znf_Mcm10/DnaG"/>
</dbReference>
<reference evidence="14" key="1">
    <citation type="journal article" date="2014" name="Nature">
        <title>Elephant shark genome provides unique insights into gnathostome evolution.</title>
        <authorList>
            <consortium name="International Elephant Shark Genome Sequencing Consortium"/>
            <person name="Venkatesh B."/>
            <person name="Lee A.P."/>
            <person name="Ravi V."/>
            <person name="Maurya A.K."/>
            <person name="Lian M.M."/>
            <person name="Swann J.B."/>
            <person name="Ohta Y."/>
            <person name="Flajnik M.F."/>
            <person name="Sutoh Y."/>
            <person name="Kasahara M."/>
            <person name="Hoon S."/>
            <person name="Gangu V."/>
            <person name="Roy S.W."/>
            <person name="Irimia M."/>
            <person name="Korzh V."/>
            <person name="Kondrychyn I."/>
            <person name="Lim Z.W."/>
            <person name="Tay B.H."/>
            <person name="Tohari S."/>
            <person name="Kong K.W."/>
            <person name="Ho S."/>
            <person name="Lorente-Galdos B."/>
            <person name="Quilez J."/>
            <person name="Marques-Bonet T."/>
            <person name="Raney B.J."/>
            <person name="Ingham P.W."/>
            <person name="Tay A."/>
            <person name="Hillier L.W."/>
            <person name="Minx P."/>
            <person name="Boehm T."/>
            <person name="Wilson R.K."/>
            <person name="Brenner S."/>
            <person name="Warren W.C."/>
        </authorList>
    </citation>
    <scope>NUCLEOTIDE SEQUENCE</scope>
    <source>
        <tissue evidence="14">Ovary</tissue>
    </source>
</reference>
<keyword evidence="11" id="KW-0539">Nucleus</keyword>
<dbReference type="InterPro" id="IPR015411">
    <property type="entry name" value="Rep_factor_Mcm10_C"/>
</dbReference>
<organism evidence="14">
    <name type="scientific">Callorhinchus milii</name>
    <name type="common">Ghost shark</name>
    <dbReference type="NCBI Taxonomy" id="7868"/>
    <lineage>
        <taxon>Eukaryota</taxon>
        <taxon>Metazoa</taxon>
        <taxon>Chordata</taxon>
        <taxon>Craniata</taxon>
        <taxon>Vertebrata</taxon>
        <taxon>Chondrichthyes</taxon>
        <taxon>Holocephali</taxon>
        <taxon>Chimaeriformes</taxon>
        <taxon>Callorhinchidae</taxon>
        <taxon>Callorhinchus</taxon>
    </lineage>
</organism>
<keyword evidence="4" id="KW-0235">DNA replication</keyword>
<feature type="compositionally biased region" description="Polar residues" evidence="12">
    <location>
        <begin position="50"/>
        <end position="61"/>
    </location>
</feature>
<dbReference type="Pfam" id="PF24863">
    <property type="entry name" value="zf-CCCH_Mcm10"/>
    <property type="match status" value="1"/>
</dbReference>
<accession>V9KEH6</accession>
<feature type="compositionally biased region" description="Acidic residues" evidence="12">
    <location>
        <begin position="1"/>
        <end position="20"/>
    </location>
</feature>
<evidence type="ECO:0000256" key="1">
    <source>
        <dbReference type="ARBA" id="ARBA00004123"/>
    </source>
</evidence>
<feature type="domain" description="Replication factor Mcm10 C-terminal" evidence="13">
    <location>
        <begin position="503"/>
        <end position="855"/>
    </location>
</feature>
<dbReference type="Pfam" id="PF22379">
    <property type="entry name" value="OB_MCM10"/>
    <property type="match status" value="1"/>
</dbReference>
<evidence type="ECO:0000313" key="14">
    <source>
        <dbReference type="EMBL" id="AFO96701.1"/>
    </source>
</evidence>
<dbReference type="GO" id="GO:0043596">
    <property type="term" value="C:nuclear replication fork"/>
    <property type="evidence" value="ECO:0007669"/>
    <property type="project" value="TreeGrafter"/>
</dbReference>
<protein>
    <recommendedName>
        <fullName evidence="3">Protein MCM10 homolog</fullName>
    </recommendedName>
</protein>
<dbReference type="PANTHER" id="PTHR13454">
    <property type="entry name" value="PROTEIN MCM10 HOMOLOG"/>
    <property type="match status" value="1"/>
</dbReference>
<dbReference type="InterPro" id="IPR056791">
    <property type="entry name" value="Znf_Mcm10_C"/>
</dbReference>
<keyword evidence="7" id="KW-0863">Zinc-finger</keyword>
<sequence>EEEEDEERGDQWDDLFDAEGEGVSSEAVHALFGDIDDLEEEEDESDGENTTEIPTRQSPSPEQKKSETSKQELEAELERMKQQMERLQQRLSAAKSDPGPSISTVAGKASPRPPPKKLRAPEKSGCNSQKVHESRAFQEAMLTPSSMPRNGLLKNKPQTSRSPPQQRPAPEPTGRTSPTRKEAGCTQHPQPLKSSNKTNTTVPKLPTTTKDRERPGPSGIVGQDIAVDRFSGLRIRNPLVSSTEMERKMQSRKMIRLSQLRSKLATENLEATDWVTFGVVCKKTTPQSSSNGKTFSIWRLTDLCSSSLNLSLFLFGNVHKEHWKTETGTVIGLLNANPMKPKEGSEEVCLSVDHPQKILVMGEAMDMGCCRARKKNGEPCTQIVNLRECGYCEYHVKAQYKKLSAKRPDLQSSFSGHGPRSGRGKPGNLKERLCHQGFHYGGVSSASYAASVTAAGPKRSVQTTLSNMVVRGADMIVKETRQRLALANGKSATGFTGEFEELMEAPSFGARNLKKHLSKSSLAVSNAQPGSSILSISASDLLKQQRRKILETRKKRTEELQKSFMQSAGGAVDRGSGTGTPSPLASPRVGAGFPKEQTVTATSQAPRLGRGFAEGDDILFFESSLPSAAKSSGRTDSKKIAAVSKLREKGTVLAKEDPNCVKRKLCDLSGAAAKVAERVEQSLSSPAGGEPEPEEPSLKKRRERLEYLESQEFQQILNARSRHIGAVQEAEIEIQEQYFEPLVKKEQMEDKMRTIREMECRVVTCKTCKYTHFKPLETCVAENHDYHWHDALKRFFKCPCGNRVISLSRLPSKSCRKCGLFKWERDGMMKERKGPKIGGELLLPRGEEHGKFINSAK</sequence>
<proteinExistence type="evidence at transcript level"/>
<keyword evidence="10" id="KW-0238">DNA-binding</keyword>
<feature type="non-terminal residue" evidence="14">
    <location>
        <position position="1"/>
    </location>
</feature>
<evidence type="ECO:0000256" key="2">
    <source>
        <dbReference type="ARBA" id="ARBA00009679"/>
    </source>
</evidence>
<evidence type="ECO:0000256" key="12">
    <source>
        <dbReference type="SAM" id="MobiDB-lite"/>
    </source>
</evidence>